<dbReference type="PRINTS" id="PR01228">
    <property type="entry name" value="EGGSHELL"/>
</dbReference>
<dbReference type="InterPro" id="IPR001646">
    <property type="entry name" value="5peptide_repeat"/>
</dbReference>
<evidence type="ECO:0008006" key="5">
    <source>
        <dbReference type="Google" id="ProtNLM"/>
    </source>
</evidence>
<gene>
    <name evidence="3" type="ORF">B1812_03775</name>
</gene>
<dbReference type="Gene3D" id="2.160.20.80">
    <property type="entry name" value="E3 ubiquitin-protein ligase SopA"/>
    <property type="match status" value="1"/>
</dbReference>
<reference evidence="3 4" key="1">
    <citation type="submission" date="2017-02" db="EMBL/GenBank/DDBJ databases">
        <authorList>
            <person name="Peterson S.W."/>
        </authorList>
    </citation>
    <scope>NUCLEOTIDE SEQUENCE [LARGE SCALE GENOMIC DNA]</scope>
    <source>
        <strain evidence="3 4">S285</strain>
    </source>
</reference>
<dbReference type="InterPro" id="IPR051082">
    <property type="entry name" value="Pentapeptide-BTB/POZ_domain"/>
</dbReference>
<dbReference type="RefSeq" id="WP_085770411.1">
    <property type="nucleotide sequence ID" value="NZ_AP027149.1"/>
</dbReference>
<proteinExistence type="predicted"/>
<dbReference type="SUPFAM" id="SSF141571">
    <property type="entry name" value="Pentapeptide repeat-like"/>
    <property type="match status" value="1"/>
</dbReference>
<feature type="compositionally biased region" description="Gly residues" evidence="1">
    <location>
        <begin position="605"/>
        <end position="626"/>
    </location>
</feature>
<evidence type="ECO:0000256" key="1">
    <source>
        <dbReference type="SAM" id="MobiDB-lite"/>
    </source>
</evidence>
<accession>A0A1W6MS29</accession>
<feature type="chain" id="PRO_5012574445" description="Pentapeptide repeat-containing protein" evidence="2">
    <location>
        <begin position="27"/>
        <end position="694"/>
    </location>
</feature>
<dbReference type="PANTHER" id="PTHR14136:SF17">
    <property type="entry name" value="BTB_POZ DOMAIN-CONTAINING PROTEIN KCTD9"/>
    <property type="match status" value="1"/>
</dbReference>
<sequence>MPVLRIARRSCLLVVGWLALSPLAVGQERPAEPQHAPPEAARPNDKAATKVYSCPACDLRGHSFSGEDLTDANLSGADLSSVDLSNATLSGATLAGANLSDANLSHAHMEPSSSGRTDLSSANLSGARLEAAVVTGVDFEYANLAGADFSGVDLTKAIIGPSPKSGVYRNRKTSFRNAMAPASMKTDPETMELTGLKQAAGNPAQGATAVPIVTCNGDVSKLTNVTYVTTAGNDGAGCGKTYAGACLTIGRGIQNCSGASCAVLVGFGQYQQNSTLSITAAGISVYGGCVPEGSGAYYSEILGPSSGVPAVSVGNNSGSVLFQGFKVVGTTPPGVGGASIAMQIIGAASVVNSNVYAATGARGAPGNGANPGTAGGKGSGQTAGTAACLGGTPTSTGGGGAGKMNVSVDTGSGVCTPSCPNGCTGSWGYAGSTNYWAPGGSFGSQNCAGAACPYSSGGTGGGGTPGHAAPCGGGGRANANTSGTFEASYVGTVGGSGGAGGNGGGGGGGGSGGYDGGYCFGYQQLSGGVGGGGGAGGCGAAGGTGGGSGGASFAIVNMGAALTLGGSRVVGGLSGTGAVGGAGGNGGAGGSAGSGGSGDNWWGHGSAGSGGGGGSGGAGGGSGGGGGGNGGPSVLIALVGSRAALNDLNTNDYQLGASGGVGTGGGGGTAADNSCTAETGNRGVAGTVQKTVSY</sequence>
<keyword evidence="4" id="KW-1185">Reference proteome</keyword>
<dbReference type="AlphaFoldDB" id="A0A1W6MS29"/>
<evidence type="ECO:0000256" key="2">
    <source>
        <dbReference type="SAM" id="SignalP"/>
    </source>
</evidence>
<dbReference type="EMBL" id="CP019948">
    <property type="protein sequence ID" value="ARN80346.1"/>
    <property type="molecule type" value="Genomic_DNA"/>
</dbReference>
<evidence type="ECO:0000313" key="4">
    <source>
        <dbReference type="Proteomes" id="UP000193978"/>
    </source>
</evidence>
<feature type="signal peptide" evidence="2">
    <location>
        <begin position="1"/>
        <end position="26"/>
    </location>
</feature>
<evidence type="ECO:0000313" key="3">
    <source>
        <dbReference type="EMBL" id="ARN80346.1"/>
    </source>
</evidence>
<organism evidence="3 4">
    <name type="scientific">Methylocystis bryophila</name>
    <dbReference type="NCBI Taxonomy" id="655015"/>
    <lineage>
        <taxon>Bacteria</taxon>
        <taxon>Pseudomonadati</taxon>
        <taxon>Pseudomonadota</taxon>
        <taxon>Alphaproteobacteria</taxon>
        <taxon>Hyphomicrobiales</taxon>
        <taxon>Methylocystaceae</taxon>
        <taxon>Methylocystis</taxon>
    </lineage>
</organism>
<dbReference type="Proteomes" id="UP000193978">
    <property type="component" value="Chromosome"/>
</dbReference>
<keyword evidence="2" id="KW-0732">Signal</keyword>
<dbReference type="Pfam" id="PF00805">
    <property type="entry name" value="Pentapeptide"/>
    <property type="match status" value="2"/>
</dbReference>
<dbReference type="PANTHER" id="PTHR14136">
    <property type="entry name" value="BTB_POZ DOMAIN-CONTAINING PROTEIN KCTD9"/>
    <property type="match status" value="1"/>
</dbReference>
<dbReference type="KEGG" id="mbry:B1812_03775"/>
<feature type="region of interest" description="Disordered" evidence="1">
    <location>
        <begin position="587"/>
        <end position="626"/>
    </location>
</feature>
<dbReference type="OrthoDB" id="7929910at2"/>
<feature type="compositionally biased region" description="Gly residues" evidence="1">
    <location>
        <begin position="587"/>
        <end position="598"/>
    </location>
</feature>
<dbReference type="STRING" id="655015.B1812_03775"/>
<protein>
    <recommendedName>
        <fullName evidence="5">Pentapeptide repeat-containing protein</fullName>
    </recommendedName>
</protein>
<name>A0A1W6MS29_9HYPH</name>